<organism evidence="1 2">
    <name type="scientific">Desulfoferula mesophila</name>
    <dbReference type="NCBI Taxonomy" id="3058419"/>
    <lineage>
        <taxon>Bacteria</taxon>
        <taxon>Pseudomonadati</taxon>
        <taxon>Thermodesulfobacteriota</taxon>
        <taxon>Desulfarculia</taxon>
        <taxon>Desulfarculales</taxon>
        <taxon>Desulfarculaceae</taxon>
        <taxon>Desulfoferula</taxon>
    </lineage>
</organism>
<dbReference type="KEGG" id="dmp:FAK_11910"/>
<dbReference type="RefSeq" id="WP_338605852.1">
    <property type="nucleotide sequence ID" value="NZ_AP028679.1"/>
</dbReference>
<gene>
    <name evidence="1" type="ORF">FAK_11910</name>
</gene>
<accession>A0AAU9EQI0</accession>
<evidence type="ECO:0000313" key="2">
    <source>
        <dbReference type="Proteomes" id="UP001366166"/>
    </source>
</evidence>
<dbReference type="Proteomes" id="UP001366166">
    <property type="component" value="Chromosome"/>
</dbReference>
<reference evidence="2" key="1">
    <citation type="journal article" date="2023" name="Arch. Microbiol.">
        <title>Desulfoferula mesophilus gen. nov. sp. nov., a mesophilic sulfate-reducing bacterium isolated from a brackish lake sediment.</title>
        <authorList>
            <person name="Watanabe T."/>
            <person name="Yabe T."/>
            <person name="Tsuji J.M."/>
            <person name="Fukui M."/>
        </authorList>
    </citation>
    <scope>NUCLEOTIDE SEQUENCE [LARGE SCALE GENOMIC DNA]</scope>
    <source>
        <strain evidence="2">12FAK</strain>
    </source>
</reference>
<sequence>METVAVYFERPVRTYGLKLRLGDVAMALECSAAALAELTESLAALDPPMQLVSCSLVWEDDLALLQICLPRDQAPRLEEAAALSGAVITERGPTALINLQGPHFGDRWGLASEALSGLEAAGVEPLALLGVTHTLQVTLAPEHGEPALEGLGQCFCAPGGRND</sequence>
<dbReference type="EMBL" id="AP028679">
    <property type="protein sequence ID" value="BEQ14125.1"/>
    <property type="molecule type" value="Genomic_DNA"/>
</dbReference>
<protein>
    <submittedName>
        <fullName evidence="1">Uncharacterized protein</fullName>
    </submittedName>
</protein>
<evidence type="ECO:0000313" key="1">
    <source>
        <dbReference type="EMBL" id="BEQ14125.1"/>
    </source>
</evidence>
<proteinExistence type="predicted"/>
<dbReference type="AlphaFoldDB" id="A0AAU9EQI0"/>
<keyword evidence="2" id="KW-1185">Reference proteome</keyword>
<name>A0AAU9EQI0_9BACT</name>